<feature type="transmembrane region" description="Helical" evidence="2">
    <location>
        <begin position="98"/>
        <end position="122"/>
    </location>
</feature>
<dbReference type="CDD" id="cd00054">
    <property type="entry name" value="EGF_CA"/>
    <property type="match status" value="1"/>
</dbReference>
<keyword evidence="3" id="KW-0732">Signal</keyword>
<gene>
    <name evidence="5" type="ORF">OVA965_LOCUS21449</name>
    <name evidence="6" type="ORF">TMI583_LOCUS22102</name>
</gene>
<feature type="transmembrane region" description="Helical" evidence="2">
    <location>
        <begin position="236"/>
        <end position="255"/>
    </location>
</feature>
<dbReference type="Proteomes" id="UP000677228">
    <property type="component" value="Unassembled WGS sequence"/>
</dbReference>
<feature type="domain" description="EGF-like" evidence="4">
    <location>
        <begin position="28"/>
        <end position="67"/>
    </location>
</feature>
<dbReference type="PROSITE" id="PS50026">
    <property type="entry name" value="EGF_3"/>
    <property type="match status" value="1"/>
</dbReference>
<protein>
    <recommendedName>
        <fullName evidence="4">EGF-like domain-containing protein</fullName>
    </recommendedName>
</protein>
<comment type="caution">
    <text evidence="5">The sequence shown here is derived from an EMBL/GenBank/DDBJ whole genome shotgun (WGS) entry which is preliminary data.</text>
</comment>
<dbReference type="Gene3D" id="1.20.1070.10">
    <property type="entry name" value="Rhodopsin 7-helix transmembrane proteins"/>
    <property type="match status" value="1"/>
</dbReference>
<dbReference type="SUPFAM" id="SSF57196">
    <property type="entry name" value="EGF/Laminin"/>
    <property type="match status" value="1"/>
</dbReference>
<evidence type="ECO:0000313" key="6">
    <source>
        <dbReference type="EMBL" id="CAF3951168.1"/>
    </source>
</evidence>
<evidence type="ECO:0000256" key="3">
    <source>
        <dbReference type="SAM" id="SignalP"/>
    </source>
</evidence>
<feature type="disulfide bond" evidence="1">
    <location>
        <begin position="57"/>
        <end position="66"/>
    </location>
</feature>
<comment type="caution">
    <text evidence="1">Lacks conserved residue(s) required for the propagation of feature annotation.</text>
</comment>
<evidence type="ECO:0000256" key="1">
    <source>
        <dbReference type="PROSITE-ProRule" id="PRU00076"/>
    </source>
</evidence>
<feature type="transmembrane region" description="Helical" evidence="2">
    <location>
        <begin position="375"/>
        <end position="397"/>
    </location>
</feature>
<sequence>MIVNPLTYICLISILIEAQHVHNNDDDDDNHCSVNICQNNGQCYNYTTSNNTPVCICQKCYTGEQCEYNNNIIRLSLASAMLTDIHSTPSSENGPKSAYIIVTTVLCLISIVNNLICLQIFISRGIKRRSIQTRTKMNVVGNTNVKDNKSLGDNRIYLILYCFYSLIAMLELESRVILMLNDQRTLHYQFYSCNIAPVFSTMMIHLTLWISAFVMAERVLKMLKLVFDDTIWRRSVIVNVILLVVIASSHVHEIFGRRALPDPLLPDSYICSFDYTKKYLSILDDVFAIVHIAIPCLIHIICIVFTVIRTHYFPTGDSTAEPDVATPTNRSWLNDIKTNREYLIPPILIIVCSLPHFLFAHVISHCIESTRLGSLRLHIILNLLVFIPQTITFFIYIQPAESYRNEYRESKTGRFINKFCRSCCCNRYRIT</sequence>
<keyword evidence="2" id="KW-0812">Transmembrane</keyword>
<dbReference type="Gene3D" id="2.10.25.10">
    <property type="entry name" value="Laminin"/>
    <property type="match status" value="1"/>
</dbReference>
<dbReference type="AlphaFoldDB" id="A0A8S2ECN6"/>
<dbReference type="EMBL" id="CAJOBA010029624">
    <property type="protein sequence ID" value="CAF3951168.1"/>
    <property type="molecule type" value="Genomic_DNA"/>
</dbReference>
<dbReference type="PROSITE" id="PS00022">
    <property type="entry name" value="EGF_1"/>
    <property type="match status" value="1"/>
</dbReference>
<feature type="transmembrane region" description="Helical" evidence="2">
    <location>
        <begin position="286"/>
        <end position="308"/>
    </location>
</feature>
<name>A0A8S2ECN6_9BILA</name>
<dbReference type="Proteomes" id="UP000682733">
    <property type="component" value="Unassembled WGS sequence"/>
</dbReference>
<keyword evidence="1" id="KW-0245">EGF-like domain</keyword>
<evidence type="ECO:0000313" key="5">
    <source>
        <dbReference type="EMBL" id="CAF1147805.1"/>
    </source>
</evidence>
<feature type="chain" id="PRO_5035646660" description="EGF-like domain-containing protein" evidence="3">
    <location>
        <begin position="19"/>
        <end position="431"/>
    </location>
</feature>
<feature type="signal peptide" evidence="3">
    <location>
        <begin position="1"/>
        <end position="18"/>
    </location>
</feature>
<keyword evidence="2" id="KW-0472">Membrane</keyword>
<feature type="transmembrane region" description="Helical" evidence="2">
    <location>
        <begin position="198"/>
        <end position="216"/>
    </location>
</feature>
<evidence type="ECO:0000256" key="2">
    <source>
        <dbReference type="SAM" id="Phobius"/>
    </source>
</evidence>
<evidence type="ECO:0000259" key="4">
    <source>
        <dbReference type="PROSITE" id="PS50026"/>
    </source>
</evidence>
<reference evidence="5" key="1">
    <citation type="submission" date="2021-02" db="EMBL/GenBank/DDBJ databases">
        <authorList>
            <person name="Nowell W R."/>
        </authorList>
    </citation>
    <scope>NUCLEOTIDE SEQUENCE</scope>
</reference>
<dbReference type="EMBL" id="CAJNOK010011758">
    <property type="protein sequence ID" value="CAF1147805.1"/>
    <property type="molecule type" value="Genomic_DNA"/>
</dbReference>
<keyword evidence="2" id="KW-1133">Transmembrane helix</keyword>
<feature type="transmembrane region" description="Helical" evidence="2">
    <location>
        <begin position="342"/>
        <end position="363"/>
    </location>
</feature>
<proteinExistence type="predicted"/>
<accession>A0A8S2ECN6</accession>
<dbReference type="InterPro" id="IPR000742">
    <property type="entry name" value="EGF"/>
</dbReference>
<keyword evidence="1" id="KW-1015">Disulfide bond</keyword>
<organism evidence="5 7">
    <name type="scientific">Didymodactylos carnosus</name>
    <dbReference type="NCBI Taxonomy" id="1234261"/>
    <lineage>
        <taxon>Eukaryota</taxon>
        <taxon>Metazoa</taxon>
        <taxon>Spiralia</taxon>
        <taxon>Gnathifera</taxon>
        <taxon>Rotifera</taxon>
        <taxon>Eurotatoria</taxon>
        <taxon>Bdelloidea</taxon>
        <taxon>Philodinida</taxon>
        <taxon>Philodinidae</taxon>
        <taxon>Didymodactylos</taxon>
    </lineage>
</organism>
<feature type="transmembrane region" description="Helical" evidence="2">
    <location>
        <begin position="156"/>
        <end position="178"/>
    </location>
</feature>
<evidence type="ECO:0000313" key="7">
    <source>
        <dbReference type="Proteomes" id="UP000677228"/>
    </source>
</evidence>